<dbReference type="InterPro" id="IPR006282">
    <property type="entry name" value="Thi_PPkinase"/>
</dbReference>
<dbReference type="SUPFAM" id="SSF63999">
    <property type="entry name" value="Thiamin pyrophosphokinase, catalytic domain"/>
    <property type="match status" value="1"/>
</dbReference>
<dbReference type="GO" id="GO:0004788">
    <property type="term" value="F:thiamine diphosphokinase activity"/>
    <property type="evidence" value="ECO:0007669"/>
    <property type="project" value="InterPro"/>
</dbReference>
<evidence type="ECO:0000313" key="8">
    <source>
        <dbReference type="EMBL" id="EOA87773.1"/>
    </source>
</evidence>
<dbReference type="InterPro" id="IPR036759">
    <property type="entry name" value="TPK_catalytic_sf"/>
</dbReference>
<dbReference type="EMBL" id="KB908570">
    <property type="protein sequence ID" value="EOA87773.1"/>
    <property type="molecule type" value="Genomic_DNA"/>
</dbReference>
<dbReference type="AlphaFoldDB" id="R0K3V5"/>
<reference evidence="8 9" key="1">
    <citation type="journal article" date="2012" name="PLoS Pathog.">
        <title>Diverse lifestyles and strategies of plant pathogenesis encoded in the genomes of eighteen Dothideomycetes fungi.</title>
        <authorList>
            <person name="Ohm R.A."/>
            <person name="Feau N."/>
            <person name="Henrissat B."/>
            <person name="Schoch C.L."/>
            <person name="Horwitz B.A."/>
            <person name="Barry K.W."/>
            <person name="Condon B.J."/>
            <person name="Copeland A.C."/>
            <person name="Dhillon B."/>
            <person name="Glaser F."/>
            <person name="Hesse C.N."/>
            <person name="Kosti I."/>
            <person name="LaButti K."/>
            <person name="Lindquist E.A."/>
            <person name="Lucas S."/>
            <person name="Salamov A.A."/>
            <person name="Bradshaw R.E."/>
            <person name="Ciuffetti L."/>
            <person name="Hamelin R.C."/>
            <person name="Kema G.H.J."/>
            <person name="Lawrence C."/>
            <person name="Scott J.A."/>
            <person name="Spatafora J.W."/>
            <person name="Turgeon B.G."/>
            <person name="de Wit P.J.G.M."/>
            <person name="Zhong S."/>
            <person name="Goodwin S.B."/>
            <person name="Grigoriev I.V."/>
        </authorList>
    </citation>
    <scope>NUCLEOTIDE SEQUENCE [LARGE SCALE GENOMIC DNA]</scope>
    <source>
        <strain evidence="9">28A</strain>
    </source>
</reference>
<feature type="region of interest" description="Disordered" evidence="5">
    <location>
        <begin position="149"/>
        <end position="172"/>
    </location>
</feature>
<evidence type="ECO:0008006" key="10">
    <source>
        <dbReference type="Google" id="ProtNLM"/>
    </source>
</evidence>
<evidence type="ECO:0000256" key="4">
    <source>
        <dbReference type="ARBA" id="ARBA00022840"/>
    </source>
</evidence>
<proteinExistence type="predicted"/>
<evidence type="ECO:0000259" key="7">
    <source>
        <dbReference type="Pfam" id="PF04265"/>
    </source>
</evidence>
<dbReference type="STRING" id="671987.R0K3V5"/>
<dbReference type="GO" id="GO:0030975">
    <property type="term" value="F:thiamine binding"/>
    <property type="evidence" value="ECO:0007669"/>
    <property type="project" value="InterPro"/>
</dbReference>
<dbReference type="GO" id="GO:0005524">
    <property type="term" value="F:ATP binding"/>
    <property type="evidence" value="ECO:0007669"/>
    <property type="project" value="UniProtKB-KW"/>
</dbReference>
<accession>R0K3V5</accession>
<gene>
    <name evidence="8" type="ORF">SETTUDRAFT_177064</name>
</gene>
<dbReference type="HOGENOM" id="CLU_463176_0_0_1"/>
<dbReference type="InterPro" id="IPR007371">
    <property type="entry name" value="TPK_catalytic"/>
</dbReference>
<dbReference type="PANTHER" id="PTHR13622">
    <property type="entry name" value="THIAMIN PYROPHOSPHOKINASE"/>
    <property type="match status" value="1"/>
</dbReference>
<dbReference type="GO" id="GO:0016301">
    <property type="term" value="F:kinase activity"/>
    <property type="evidence" value="ECO:0007669"/>
    <property type="project" value="UniProtKB-KW"/>
</dbReference>
<dbReference type="Pfam" id="PF04263">
    <property type="entry name" value="TPK_catalytic"/>
    <property type="match status" value="1"/>
</dbReference>
<dbReference type="GO" id="GO:0006772">
    <property type="term" value="P:thiamine metabolic process"/>
    <property type="evidence" value="ECO:0007669"/>
    <property type="project" value="InterPro"/>
</dbReference>
<dbReference type="Gene3D" id="3.40.50.10240">
    <property type="entry name" value="Thiamin pyrophosphokinase, catalytic domain"/>
    <property type="match status" value="1"/>
</dbReference>
<dbReference type="RefSeq" id="XP_008024651.1">
    <property type="nucleotide sequence ID" value="XM_008026460.1"/>
</dbReference>
<dbReference type="eggNOG" id="KOG3153">
    <property type="taxonomic scope" value="Eukaryota"/>
</dbReference>
<keyword evidence="1" id="KW-0808">Transferase</keyword>
<dbReference type="PANTHER" id="PTHR13622:SF8">
    <property type="entry name" value="THIAMIN PYROPHOSPHOKINASE 1"/>
    <property type="match status" value="1"/>
</dbReference>
<reference evidence="8 9" key="2">
    <citation type="journal article" date="2013" name="PLoS Genet.">
        <title>Comparative genome structure, secondary metabolite, and effector coding capacity across Cochliobolus pathogens.</title>
        <authorList>
            <person name="Condon B.J."/>
            <person name="Leng Y."/>
            <person name="Wu D."/>
            <person name="Bushley K.E."/>
            <person name="Ohm R.A."/>
            <person name="Otillar R."/>
            <person name="Martin J."/>
            <person name="Schackwitz W."/>
            <person name="Grimwood J."/>
            <person name="MohdZainudin N."/>
            <person name="Xue C."/>
            <person name="Wang R."/>
            <person name="Manning V.A."/>
            <person name="Dhillon B."/>
            <person name="Tu Z.J."/>
            <person name="Steffenson B.J."/>
            <person name="Salamov A."/>
            <person name="Sun H."/>
            <person name="Lowry S."/>
            <person name="LaButti K."/>
            <person name="Han J."/>
            <person name="Copeland A."/>
            <person name="Lindquist E."/>
            <person name="Barry K."/>
            <person name="Schmutz J."/>
            <person name="Baker S.E."/>
            <person name="Ciuffetti L.M."/>
            <person name="Grigoriev I.V."/>
            <person name="Zhong S."/>
            <person name="Turgeon B.G."/>
        </authorList>
    </citation>
    <scope>NUCLEOTIDE SEQUENCE [LARGE SCALE GENOMIC DNA]</scope>
    <source>
        <strain evidence="9">28A</strain>
    </source>
</reference>
<dbReference type="SUPFAM" id="SSF63862">
    <property type="entry name" value="Thiamin pyrophosphokinase, substrate-binding domain"/>
    <property type="match status" value="1"/>
</dbReference>
<dbReference type="InterPro" id="IPR036371">
    <property type="entry name" value="TPK_B1-bd_sf"/>
</dbReference>
<dbReference type="GeneID" id="19401511"/>
<evidence type="ECO:0000256" key="5">
    <source>
        <dbReference type="SAM" id="MobiDB-lite"/>
    </source>
</evidence>
<keyword evidence="9" id="KW-1185">Reference proteome</keyword>
<evidence type="ECO:0000256" key="3">
    <source>
        <dbReference type="ARBA" id="ARBA00022777"/>
    </source>
</evidence>
<evidence type="ECO:0000313" key="9">
    <source>
        <dbReference type="Proteomes" id="UP000016935"/>
    </source>
</evidence>
<evidence type="ECO:0000256" key="2">
    <source>
        <dbReference type="ARBA" id="ARBA00022741"/>
    </source>
</evidence>
<protein>
    <recommendedName>
        <fullName evidence="10">Thiamine diphosphokinase</fullName>
    </recommendedName>
</protein>
<dbReference type="InterPro" id="IPR007373">
    <property type="entry name" value="Thiamin_PyroPKinase_B1-bd"/>
</dbReference>
<feature type="domain" description="Thiamin pyrophosphokinase thiamin-binding" evidence="7">
    <location>
        <begin position="518"/>
        <end position="562"/>
    </location>
</feature>
<keyword evidence="2" id="KW-0547">Nucleotide-binding</keyword>
<evidence type="ECO:0000259" key="6">
    <source>
        <dbReference type="Pfam" id="PF04263"/>
    </source>
</evidence>
<keyword evidence="3" id="KW-0418">Kinase</keyword>
<dbReference type="CDD" id="cd07995">
    <property type="entry name" value="TPK"/>
    <property type="match status" value="1"/>
</dbReference>
<dbReference type="Proteomes" id="UP000016935">
    <property type="component" value="Unassembled WGS sequence"/>
</dbReference>
<name>R0K3V5_EXST2</name>
<feature type="domain" description="Thiamin pyrophosphokinase catalytic" evidence="6">
    <location>
        <begin position="370"/>
        <end position="489"/>
    </location>
</feature>
<dbReference type="GO" id="GO:0009229">
    <property type="term" value="P:thiamine diphosphate biosynthetic process"/>
    <property type="evidence" value="ECO:0007669"/>
    <property type="project" value="InterPro"/>
</dbReference>
<evidence type="ECO:0000256" key="1">
    <source>
        <dbReference type="ARBA" id="ARBA00022679"/>
    </source>
</evidence>
<dbReference type="Pfam" id="PF04265">
    <property type="entry name" value="TPK_B1_binding"/>
    <property type="match status" value="1"/>
</dbReference>
<keyword evidence="4" id="KW-0067">ATP-binding</keyword>
<dbReference type="OrthoDB" id="25149at2759"/>
<sequence>MPRQHSHPQPPLLALPGELRNTIVSHLLVRSPGTTPPCSISKSSMALSWTCRQLYTEFSALTRSSSIYTIAWHSAAALASQTAELLTPALAAQMHKLQILLPLHLQNLYLGAAAGSRVKPFEFAQAGLGNLRELYFRFQADAWINRDDDGGDAATQRRRRTGVPSPDTGAGGRAREFTAHLLWRLVWEKNLTRLTKICIVHDGAQPLLSLPLLYSMLVSHRALRLSRRWAVQSDFKHGRLLLVEKASAAAAAALGADGSSSENSSRGSGRVVEVRVGYSFREAEQYVAVCGEILEDKHADILIARRRHCKYMTALDEMTDEQVRQELENLYTLFPLDPARFLVEAEHPEASATPPGLLILNQPIAHFTAFSHLWKHSAYRVCADGGANRLFDMFQGDLEEQRERYLPDIVHGDLDSLRDDVRDYYQSQGVLVSRDGDQDSTDFGKCMQKLSARVSSSSVRDVLVLGTLGGRVDQGLGLLHEMMREETKHPNLRLWLFSECSLSLILRARQTVLTGLQKSRVFTENVGLVPIYGPAVISTQGLEWDVKQWATHMGGQVSTSNHHGRGWVIG</sequence>
<dbReference type="NCBIfam" id="TIGR01378">
    <property type="entry name" value="thi_PPkinase"/>
    <property type="match status" value="1"/>
</dbReference>
<organism evidence="8 9">
    <name type="scientific">Exserohilum turcicum (strain 28A)</name>
    <name type="common">Northern leaf blight fungus</name>
    <name type="synonym">Setosphaeria turcica</name>
    <dbReference type="NCBI Taxonomy" id="671987"/>
    <lineage>
        <taxon>Eukaryota</taxon>
        <taxon>Fungi</taxon>
        <taxon>Dikarya</taxon>
        <taxon>Ascomycota</taxon>
        <taxon>Pezizomycotina</taxon>
        <taxon>Dothideomycetes</taxon>
        <taxon>Pleosporomycetidae</taxon>
        <taxon>Pleosporales</taxon>
        <taxon>Pleosporineae</taxon>
        <taxon>Pleosporaceae</taxon>
        <taxon>Exserohilum</taxon>
    </lineage>
</organism>